<accession>A0ABM1TVB5</accession>
<dbReference type="GeneID" id="113455690"/>
<organism evidence="2 3">
    <name type="scientific">Microtus ochrogaster</name>
    <name type="common">Prairie vole</name>
    <dbReference type="NCBI Taxonomy" id="79684"/>
    <lineage>
        <taxon>Eukaryota</taxon>
        <taxon>Metazoa</taxon>
        <taxon>Chordata</taxon>
        <taxon>Craniata</taxon>
        <taxon>Vertebrata</taxon>
        <taxon>Euteleostomi</taxon>
        <taxon>Mammalia</taxon>
        <taxon>Eutheria</taxon>
        <taxon>Euarchontoglires</taxon>
        <taxon>Glires</taxon>
        <taxon>Rodentia</taxon>
        <taxon>Myomorpha</taxon>
        <taxon>Muroidea</taxon>
        <taxon>Cricetidae</taxon>
        <taxon>Arvicolinae</taxon>
        <taxon>Microtus</taxon>
    </lineage>
</organism>
<protein>
    <submittedName>
        <fullName evidence="3">Suppressor APC domain-containing protein 1</fullName>
    </submittedName>
</protein>
<keyword evidence="2" id="KW-1185">Reference proteome</keyword>
<dbReference type="Proteomes" id="UP000694915">
    <property type="component" value="Unplaced"/>
</dbReference>
<reference evidence="3" key="1">
    <citation type="submission" date="2025-08" db="UniProtKB">
        <authorList>
            <consortium name="RefSeq"/>
        </authorList>
    </citation>
    <scope>IDENTIFICATION</scope>
</reference>
<dbReference type="InterPro" id="IPR026828">
    <property type="entry name" value="SAPC2_1/2"/>
</dbReference>
<dbReference type="PANTHER" id="PTHR14907">
    <property type="entry name" value="FI14130P"/>
    <property type="match status" value="1"/>
</dbReference>
<dbReference type="Pfam" id="PF11414">
    <property type="entry name" value="Suppressor_APC"/>
    <property type="match status" value="1"/>
</dbReference>
<proteinExistence type="predicted"/>
<feature type="compositionally biased region" description="Polar residues" evidence="1">
    <location>
        <begin position="163"/>
        <end position="172"/>
    </location>
</feature>
<evidence type="ECO:0000313" key="2">
    <source>
        <dbReference type="Proteomes" id="UP000694915"/>
    </source>
</evidence>
<name>A0ABM1TVB5_MICOH</name>
<dbReference type="RefSeq" id="XP_026633677.1">
    <property type="nucleotide sequence ID" value="XM_026777876.1"/>
</dbReference>
<feature type="region of interest" description="Disordered" evidence="1">
    <location>
        <begin position="163"/>
        <end position="188"/>
    </location>
</feature>
<evidence type="ECO:0000313" key="3">
    <source>
        <dbReference type="RefSeq" id="XP_026633677.1"/>
    </source>
</evidence>
<dbReference type="PANTHER" id="PTHR14907:SF4">
    <property type="entry name" value="SUPPRESSOR APC DOMAIN-CONTAINING PROTEIN 1"/>
    <property type="match status" value="1"/>
</dbReference>
<gene>
    <name evidence="3" type="primary">Sapcd1</name>
</gene>
<evidence type="ECO:0000256" key="1">
    <source>
        <dbReference type="SAM" id="MobiDB-lite"/>
    </source>
</evidence>
<sequence length="188" mass="21094">MAHSSGQASLALILASEAERQGRMGRRQGLERNQRWLHPSHIRAMGSLGPGGPPQVQAPYTVLLLPLGTSRQDPGAPSFFLWLQMMQALEREQDALWQGLQLLEQGQAWFADHLREAQQRQLHLGALGEDFLMNSDSATDSPQLTQIQEVNACLRRLIQELSQQQKEPTQSEGEGEVARRGQRRLTRV</sequence>